<feature type="non-terminal residue" evidence="2">
    <location>
        <position position="1"/>
    </location>
</feature>
<gene>
    <name evidence="2" type="ORF">K460DRAFT_371767</name>
</gene>
<dbReference type="EMBL" id="ML976620">
    <property type="protein sequence ID" value="KAF1840564.1"/>
    <property type="molecule type" value="Genomic_DNA"/>
</dbReference>
<dbReference type="RefSeq" id="XP_040783127.1">
    <property type="nucleotide sequence ID" value="XM_040934416.1"/>
</dbReference>
<evidence type="ECO:0000313" key="2">
    <source>
        <dbReference type="EMBL" id="KAF1840564.1"/>
    </source>
</evidence>
<reference evidence="2" key="1">
    <citation type="submission" date="2020-01" db="EMBL/GenBank/DDBJ databases">
        <authorList>
            <consortium name="DOE Joint Genome Institute"/>
            <person name="Haridas S."/>
            <person name="Albert R."/>
            <person name="Binder M."/>
            <person name="Bloem J."/>
            <person name="Labutti K."/>
            <person name="Salamov A."/>
            <person name="Andreopoulos B."/>
            <person name="Baker S.E."/>
            <person name="Barry K."/>
            <person name="Bills G."/>
            <person name="Bluhm B.H."/>
            <person name="Cannon C."/>
            <person name="Castanera R."/>
            <person name="Culley D.E."/>
            <person name="Daum C."/>
            <person name="Ezra D."/>
            <person name="Gonzalez J.B."/>
            <person name="Henrissat B."/>
            <person name="Kuo A."/>
            <person name="Liang C."/>
            <person name="Lipzen A."/>
            <person name="Lutzoni F."/>
            <person name="Magnuson J."/>
            <person name="Mondo S."/>
            <person name="Nolan M."/>
            <person name="Ohm R."/>
            <person name="Pangilinan J."/>
            <person name="Park H.-J."/>
            <person name="Ramirez L."/>
            <person name="Alfaro M."/>
            <person name="Sun H."/>
            <person name="Tritt A."/>
            <person name="Yoshinaga Y."/>
            <person name="Zwiers L.-H."/>
            <person name="Turgeon B.G."/>
            <person name="Goodwin S.B."/>
            <person name="Spatafora J.W."/>
            <person name="Crous P.W."/>
            <person name="Grigoriev I.V."/>
        </authorList>
    </citation>
    <scope>NUCLEOTIDE SEQUENCE</scope>
    <source>
        <strain evidence="2">CBS 394.84</strain>
    </source>
</reference>
<keyword evidence="3" id="KW-1185">Reference proteome</keyword>
<organism evidence="2 3">
    <name type="scientific">Cucurbitaria berberidis CBS 394.84</name>
    <dbReference type="NCBI Taxonomy" id="1168544"/>
    <lineage>
        <taxon>Eukaryota</taxon>
        <taxon>Fungi</taxon>
        <taxon>Dikarya</taxon>
        <taxon>Ascomycota</taxon>
        <taxon>Pezizomycotina</taxon>
        <taxon>Dothideomycetes</taxon>
        <taxon>Pleosporomycetidae</taxon>
        <taxon>Pleosporales</taxon>
        <taxon>Pleosporineae</taxon>
        <taxon>Cucurbitariaceae</taxon>
        <taxon>Cucurbitaria</taxon>
    </lineage>
</organism>
<sequence>MAFAGLNGGLASSKANGAAPQVTAASCTRRRRPASAPAPTVRRVLTTTTPRPCALVADTSCPPFSILLFDLVFSHTRALLPTVDHLPLTNPTISCTRLIGT</sequence>
<evidence type="ECO:0000313" key="3">
    <source>
        <dbReference type="Proteomes" id="UP000800039"/>
    </source>
</evidence>
<name>A0A9P4G897_9PLEO</name>
<accession>A0A9P4G897</accession>
<dbReference type="AlphaFoldDB" id="A0A9P4G897"/>
<proteinExistence type="predicted"/>
<comment type="caution">
    <text evidence="2">The sequence shown here is derived from an EMBL/GenBank/DDBJ whole genome shotgun (WGS) entry which is preliminary data.</text>
</comment>
<evidence type="ECO:0000256" key="1">
    <source>
        <dbReference type="SAM" id="MobiDB-lite"/>
    </source>
</evidence>
<protein>
    <submittedName>
        <fullName evidence="2">Uncharacterized protein</fullName>
    </submittedName>
</protein>
<dbReference type="Proteomes" id="UP000800039">
    <property type="component" value="Unassembled WGS sequence"/>
</dbReference>
<feature type="region of interest" description="Disordered" evidence="1">
    <location>
        <begin position="1"/>
        <end position="40"/>
    </location>
</feature>
<dbReference type="GeneID" id="63851667"/>